<feature type="compositionally biased region" description="Polar residues" evidence="1">
    <location>
        <begin position="78"/>
        <end position="100"/>
    </location>
</feature>
<feature type="compositionally biased region" description="Low complexity" evidence="1">
    <location>
        <begin position="557"/>
        <end position="570"/>
    </location>
</feature>
<feature type="region of interest" description="Disordered" evidence="1">
    <location>
        <begin position="78"/>
        <end position="121"/>
    </location>
</feature>
<feature type="region of interest" description="Disordered" evidence="1">
    <location>
        <begin position="546"/>
        <end position="632"/>
    </location>
</feature>
<evidence type="ECO:0000313" key="2">
    <source>
        <dbReference type="EMBL" id="TKY90868.1"/>
    </source>
</evidence>
<evidence type="ECO:0008006" key="4">
    <source>
        <dbReference type="Google" id="ProtNLM"/>
    </source>
</evidence>
<proteinExistence type="predicted"/>
<evidence type="ECO:0000313" key="3">
    <source>
        <dbReference type="Proteomes" id="UP000306050"/>
    </source>
</evidence>
<feature type="compositionally biased region" description="Low complexity" evidence="1">
    <location>
        <begin position="386"/>
        <end position="398"/>
    </location>
</feature>
<evidence type="ECO:0000256" key="1">
    <source>
        <dbReference type="SAM" id="MobiDB-lite"/>
    </source>
</evidence>
<dbReference type="GeneID" id="40723761"/>
<gene>
    <name evidence="2" type="ORF">EX895_000866</name>
</gene>
<dbReference type="EMBL" id="SRRM01000002">
    <property type="protein sequence ID" value="TKY90868.1"/>
    <property type="molecule type" value="Genomic_DNA"/>
</dbReference>
<sequence length="632" mass="66108">MSVATRRASLTPSSPAVSRRGSWVDLPAGSAPSSRRGSRVDLSATASSSSSTNSDSCAPGSHSTKLSINQLLSNLSHVSESQARMSSPKGSRSPALSESQSTKRKHEPDTEPSSSSSMTALRLSSASEIHLPTDPVRRASIINLATAAAAAVLQSQAGQRRMSAHPEQEQKRQRVEHLGMLIEQARKASVTSLSHDMSRHVETASQNVAIATVLANHLGLTPQSSAASTPSAGTPAPSSPTKAHASSLAIPQTPTTPKSPLSAAPVTAAHVSDDRPSLAQDATAAFVRAVKDQDKASQQMPAPPSPTNTPAITLTNSTESAEPGASSKVLAEPLRESPSPPASSQAIFDRAKEAAHTYSRFYRFEKEWAQKALELERRRSSIRIDPLFNPNPSLSPLPADAHHEDKGRGPTSPQQRSAPESRIVSRGTSPFGDLAGASAARTSHSVPSGSFSSSHRGSSSSLANVLSNFAELIEHRQRSCSGLEALAKQAKELPVKRLSQPNPQFRTTFGDFSWAKTPRSATDPTATSTAAPMPAAAVVVASPAPLRSTPSSARATQAPPAVGQADAVDAGDSKMSLDMNRDEALSSTSDGPSRLAGRPAHLQIKSIKEETADSETDAPATPRSSMSIASML</sequence>
<dbReference type="RefSeq" id="XP_029742853.1">
    <property type="nucleotide sequence ID" value="XM_029881467.1"/>
</dbReference>
<accession>A0A4U7L4G6</accession>
<feature type="compositionally biased region" description="Low complexity" evidence="1">
    <location>
        <begin position="43"/>
        <end position="56"/>
    </location>
</feature>
<feature type="compositionally biased region" description="Low complexity" evidence="1">
    <location>
        <begin position="443"/>
        <end position="459"/>
    </location>
</feature>
<feature type="region of interest" description="Disordered" evidence="1">
    <location>
        <begin position="384"/>
        <end position="459"/>
    </location>
</feature>
<keyword evidence="3" id="KW-1185">Reference proteome</keyword>
<feature type="compositionally biased region" description="Polar residues" evidence="1">
    <location>
        <begin position="308"/>
        <end position="320"/>
    </location>
</feature>
<feature type="compositionally biased region" description="Polar residues" evidence="1">
    <location>
        <begin position="622"/>
        <end position="632"/>
    </location>
</feature>
<feature type="compositionally biased region" description="Polar residues" evidence="1">
    <location>
        <begin position="249"/>
        <end position="259"/>
    </location>
</feature>
<dbReference type="OrthoDB" id="2551712at2759"/>
<feature type="region of interest" description="Disordered" evidence="1">
    <location>
        <begin position="222"/>
        <end position="277"/>
    </location>
</feature>
<dbReference type="AlphaFoldDB" id="A0A4U7L4G6"/>
<comment type="caution">
    <text evidence="2">The sequence shown here is derived from an EMBL/GenBank/DDBJ whole genome shotgun (WGS) entry which is preliminary data.</text>
</comment>
<feature type="region of interest" description="Disordered" evidence="1">
    <location>
        <begin position="508"/>
        <end position="530"/>
    </location>
</feature>
<dbReference type="KEGG" id="sgra:EX895_000866"/>
<dbReference type="Proteomes" id="UP000306050">
    <property type="component" value="Chromosome SGRAM_1"/>
</dbReference>
<feature type="compositionally biased region" description="Low complexity" evidence="1">
    <location>
        <begin position="222"/>
        <end position="241"/>
    </location>
</feature>
<reference evidence="2 3" key="1">
    <citation type="submission" date="2019-05" db="EMBL/GenBank/DDBJ databases">
        <title>Sporisorium graminicola CBS 10092 draft sequencing and annotation.</title>
        <authorList>
            <person name="Solano-Gonzalez S."/>
            <person name="Caddick M.X."/>
            <person name="Darby A."/>
        </authorList>
    </citation>
    <scope>NUCLEOTIDE SEQUENCE [LARGE SCALE GENOMIC DNA]</scope>
    <source>
        <strain evidence="2 3">CBS 10092</strain>
    </source>
</reference>
<protein>
    <recommendedName>
        <fullName evidence="4">Hgl1p, required for dimorphism and teliospore formation</fullName>
    </recommendedName>
</protein>
<organism evidence="2 3">
    <name type="scientific">Sporisorium graminicola</name>
    <dbReference type="NCBI Taxonomy" id="280036"/>
    <lineage>
        <taxon>Eukaryota</taxon>
        <taxon>Fungi</taxon>
        <taxon>Dikarya</taxon>
        <taxon>Basidiomycota</taxon>
        <taxon>Ustilaginomycotina</taxon>
        <taxon>Ustilaginomycetes</taxon>
        <taxon>Ustilaginales</taxon>
        <taxon>Ustilaginaceae</taxon>
        <taxon>Sporisorium</taxon>
    </lineage>
</organism>
<feature type="compositionally biased region" description="Low complexity" evidence="1">
    <location>
        <begin position="517"/>
        <end position="530"/>
    </location>
</feature>
<feature type="region of interest" description="Disordered" evidence="1">
    <location>
        <begin position="290"/>
        <end position="347"/>
    </location>
</feature>
<name>A0A4U7L4G6_9BASI</name>
<feature type="region of interest" description="Disordered" evidence="1">
    <location>
        <begin position="1"/>
        <end position="65"/>
    </location>
</feature>